<evidence type="ECO:0000256" key="6">
    <source>
        <dbReference type="ARBA" id="ARBA00023619"/>
    </source>
</evidence>
<dbReference type="EC" id="3.4.21.62" evidence="6"/>
<evidence type="ECO:0000256" key="1">
    <source>
        <dbReference type="ARBA" id="ARBA00011073"/>
    </source>
</evidence>
<evidence type="ECO:0000256" key="3">
    <source>
        <dbReference type="ARBA" id="ARBA00022801"/>
    </source>
</evidence>
<dbReference type="Pfam" id="PF00082">
    <property type="entry name" value="Peptidase_S8"/>
    <property type="match status" value="1"/>
</dbReference>
<comment type="caution">
    <text evidence="10">The sequence shown here is derived from an EMBL/GenBank/DDBJ whole genome shotgun (WGS) entry which is preliminary data.</text>
</comment>
<dbReference type="GO" id="GO:0004252">
    <property type="term" value="F:serine-type endopeptidase activity"/>
    <property type="evidence" value="ECO:0007669"/>
    <property type="project" value="UniProtKB-UniRule"/>
</dbReference>
<dbReference type="PANTHER" id="PTHR43806:SF11">
    <property type="entry name" value="CEREVISIN-RELATED"/>
    <property type="match status" value="1"/>
</dbReference>
<dbReference type="SUPFAM" id="SSF52743">
    <property type="entry name" value="Subtilisin-like"/>
    <property type="match status" value="1"/>
</dbReference>
<evidence type="ECO:0000259" key="9">
    <source>
        <dbReference type="Pfam" id="PF00082"/>
    </source>
</evidence>
<evidence type="ECO:0000256" key="5">
    <source>
        <dbReference type="ARBA" id="ARBA00023529"/>
    </source>
</evidence>
<dbReference type="PROSITE" id="PS00136">
    <property type="entry name" value="SUBTILASE_ASP"/>
    <property type="match status" value="1"/>
</dbReference>
<evidence type="ECO:0000256" key="7">
    <source>
        <dbReference type="PROSITE-ProRule" id="PRU01240"/>
    </source>
</evidence>
<dbReference type="Proteomes" id="UP000591131">
    <property type="component" value="Unassembled WGS sequence"/>
</dbReference>
<dbReference type="InterPro" id="IPR023827">
    <property type="entry name" value="Peptidase_S8_Asp-AS"/>
</dbReference>
<keyword evidence="2 7" id="KW-0645">Protease</keyword>
<evidence type="ECO:0000256" key="8">
    <source>
        <dbReference type="SAM" id="SignalP"/>
    </source>
</evidence>
<evidence type="ECO:0000313" key="10">
    <source>
        <dbReference type="EMBL" id="KAF4674028.1"/>
    </source>
</evidence>
<name>A0A7J6MQZ8_PERCH</name>
<proteinExistence type="inferred from homology"/>
<feature type="signal peptide" evidence="8">
    <location>
        <begin position="1"/>
        <end position="18"/>
    </location>
</feature>
<keyword evidence="3 7" id="KW-0378">Hydrolase</keyword>
<reference evidence="10 11" key="1">
    <citation type="submission" date="2020-04" db="EMBL/GenBank/DDBJ databases">
        <title>Perkinsus chesapeaki whole genome sequence.</title>
        <authorList>
            <person name="Bogema D.R."/>
        </authorList>
    </citation>
    <scope>NUCLEOTIDE SEQUENCE [LARGE SCALE GENOMIC DNA]</scope>
    <source>
        <strain evidence="10">ATCC PRA-425</strain>
    </source>
</reference>
<accession>A0A7J6MQZ8</accession>
<dbReference type="InterPro" id="IPR000209">
    <property type="entry name" value="Peptidase_S8/S53_dom"/>
</dbReference>
<dbReference type="PANTHER" id="PTHR43806">
    <property type="entry name" value="PEPTIDASE S8"/>
    <property type="match status" value="1"/>
</dbReference>
<dbReference type="EMBL" id="JAAPAO010000071">
    <property type="protein sequence ID" value="KAF4674028.1"/>
    <property type="molecule type" value="Genomic_DNA"/>
</dbReference>
<dbReference type="Gene3D" id="3.40.50.200">
    <property type="entry name" value="Peptidase S8/S53 domain"/>
    <property type="match status" value="1"/>
</dbReference>
<evidence type="ECO:0000256" key="4">
    <source>
        <dbReference type="ARBA" id="ARBA00022825"/>
    </source>
</evidence>
<comment type="catalytic activity">
    <reaction evidence="5">
        <text>Hydrolysis of proteins with broad specificity for peptide bonds, and a preference for a large uncharged residue in P1. Hydrolyzes peptide amides.</text>
        <dbReference type="EC" id="3.4.21.62"/>
    </reaction>
</comment>
<feature type="chain" id="PRO_5029904061" description="subtilisin" evidence="8">
    <location>
        <begin position="19"/>
        <end position="316"/>
    </location>
</feature>
<feature type="active site" description="Charge relay system" evidence="7">
    <location>
        <position position="254"/>
    </location>
</feature>
<evidence type="ECO:0000313" key="11">
    <source>
        <dbReference type="Proteomes" id="UP000591131"/>
    </source>
</evidence>
<gene>
    <name evidence="10" type="ORF">FOL47_009819</name>
</gene>
<dbReference type="OrthoDB" id="206201at2759"/>
<dbReference type="GO" id="GO:0006508">
    <property type="term" value="P:proteolysis"/>
    <property type="evidence" value="ECO:0007669"/>
    <property type="project" value="UniProtKB-KW"/>
</dbReference>
<keyword evidence="11" id="KW-1185">Reference proteome</keyword>
<dbReference type="AlphaFoldDB" id="A0A7J6MQZ8"/>
<evidence type="ECO:0000256" key="2">
    <source>
        <dbReference type="ARBA" id="ARBA00022670"/>
    </source>
</evidence>
<protein>
    <recommendedName>
        <fullName evidence="6">subtilisin</fullName>
        <ecNumber evidence="6">3.4.21.62</ecNumber>
    </recommendedName>
</protein>
<feature type="active site" description="Charge relay system" evidence="7">
    <location>
        <position position="93"/>
    </location>
</feature>
<keyword evidence="4 7" id="KW-0720">Serine protease</keyword>
<dbReference type="InterPro" id="IPR050131">
    <property type="entry name" value="Peptidase_S8_subtilisin-like"/>
</dbReference>
<dbReference type="PRINTS" id="PR00723">
    <property type="entry name" value="SUBTILISIN"/>
</dbReference>
<sequence length="316" mass="33638">MHLFSALTIVIGINSLDGAYPNDEFYHAKQSDYFEAIRVPGAWQKLKGHERGIRTVAIIDSGMESSHPDLKANAVVGYNIVDKNTDTHDRDGHGTEMAGVIGAVINNAIGIAGITDYVKLMPIYDGDAVSDEYTAASIEYAVSKHVDVILYAPSQDKPFGDRSISALEKASNAGIPFICTAGNDGIDISKPKNVVYPCEYTKSMDVVVCVAATDEDSMDLLDTSNYAPSIDVAAPRDVFTTALQGKYHGSSGTSVAAAIVAGVVAMMKSASKETLTVKEVKCIIKESSVPGVETDEGVPMAFGRLDALGTIERILH</sequence>
<organism evidence="10 11">
    <name type="scientific">Perkinsus chesapeaki</name>
    <name type="common">Clam parasite</name>
    <name type="synonym">Perkinsus andrewsi</name>
    <dbReference type="NCBI Taxonomy" id="330153"/>
    <lineage>
        <taxon>Eukaryota</taxon>
        <taxon>Sar</taxon>
        <taxon>Alveolata</taxon>
        <taxon>Perkinsozoa</taxon>
        <taxon>Perkinsea</taxon>
        <taxon>Perkinsida</taxon>
        <taxon>Perkinsidae</taxon>
        <taxon>Perkinsus</taxon>
    </lineage>
</organism>
<dbReference type="InterPro" id="IPR036852">
    <property type="entry name" value="Peptidase_S8/S53_dom_sf"/>
</dbReference>
<dbReference type="PROSITE" id="PS51892">
    <property type="entry name" value="SUBTILASE"/>
    <property type="match status" value="1"/>
</dbReference>
<comment type="similarity">
    <text evidence="1 7">Belongs to the peptidase S8 family.</text>
</comment>
<keyword evidence="8" id="KW-0732">Signal</keyword>
<dbReference type="InterPro" id="IPR015500">
    <property type="entry name" value="Peptidase_S8_subtilisin-rel"/>
</dbReference>
<feature type="domain" description="Peptidase S8/S53" evidence="9">
    <location>
        <begin position="55"/>
        <end position="299"/>
    </location>
</feature>
<feature type="active site" description="Charge relay system" evidence="7">
    <location>
        <position position="60"/>
    </location>
</feature>